<keyword evidence="1" id="KW-0732">Signal</keyword>
<evidence type="ECO:0000313" key="2">
    <source>
        <dbReference type="EMBL" id="APG64164.1"/>
    </source>
</evidence>
<accession>A0A1L3JGB4</accession>
<dbReference type="RefSeq" id="WP_072554488.1">
    <property type="nucleotide sequence ID" value="NZ_CP018155.1"/>
</dbReference>
<feature type="chain" id="PRO_5009854252" description="Outer membrane protein beta-barrel domain-containing protein" evidence="1">
    <location>
        <begin position="19"/>
        <end position="509"/>
    </location>
</feature>
<evidence type="ECO:0000313" key="3">
    <source>
        <dbReference type="Proteomes" id="UP000181898"/>
    </source>
</evidence>
<evidence type="ECO:0008006" key="4">
    <source>
        <dbReference type="Google" id="ProtNLM"/>
    </source>
</evidence>
<dbReference type="KEGG" id="ten:LPB136_01740"/>
<feature type="signal peptide" evidence="1">
    <location>
        <begin position="1"/>
        <end position="18"/>
    </location>
</feature>
<dbReference type="OrthoDB" id="1195661at2"/>
<dbReference type="STRING" id="1850252.LPB136_01740"/>
<reference evidence="2 3" key="1">
    <citation type="submission" date="2016-11" db="EMBL/GenBank/DDBJ databases">
        <title>Tenacibaculum sp. LPB0136, isolated from marine environment.</title>
        <authorList>
            <person name="Kim E."/>
            <person name="Yi H."/>
        </authorList>
    </citation>
    <scope>NUCLEOTIDE SEQUENCE [LARGE SCALE GENOMIC DNA]</scope>
    <source>
        <strain evidence="2 3">LPB0136</strain>
    </source>
</reference>
<evidence type="ECO:0000256" key="1">
    <source>
        <dbReference type="SAM" id="SignalP"/>
    </source>
</evidence>
<gene>
    <name evidence="2" type="ORF">LPB136_01740</name>
</gene>
<sequence>MKKLLILILLISFQQVNSQETPEKKTQKGYFQLDYLSVNMTDNLGQPEKNMGFAGIHYNLDFNNFYTGVGLYGSVSGRRGGLFTLGVNAGYKYNFSNNLFTDIGVHLGGGGGASAADGGGAFVLPHVNLGYNFDDFSITGGWSYINFFDGGNIKGHQLNVGVQVPINFDYASFKKRENSYSADELKPTEWNQKASKISILVHSNNLKAKGDSQFTGGTSINGRTIRLAGFELNSYLTDNIFVFVRADGAYSGIPAGYMDVFIGGGYQFWMNSNRTNILAKLGFGASGGGGVDTQGGFLVYPDVSIEQKIYDNFFVAANVGYTVQPSGSFSALTYGAGLKYYVRKDGTISNGKKLTSGTFKGIQTIVKEDFYINAKRNGGFEQNMYQISFQANFFLNKYLFGAGQTSFANFGDAGAYAEGLVGLGAQSNTFLNDNVTAFGQVLVGAAGGGGISTGEGLIIKPSIGLNLEISDNLNLRGAVGYVKAKGNGLSSAFLNFGVSYNFSFLSAKK</sequence>
<dbReference type="Proteomes" id="UP000181898">
    <property type="component" value="Chromosome"/>
</dbReference>
<protein>
    <recommendedName>
        <fullName evidence="4">Outer membrane protein beta-barrel domain-containing protein</fullName>
    </recommendedName>
</protein>
<proteinExistence type="predicted"/>
<dbReference type="EMBL" id="CP018155">
    <property type="protein sequence ID" value="APG64164.1"/>
    <property type="molecule type" value="Genomic_DNA"/>
</dbReference>
<dbReference type="AlphaFoldDB" id="A0A1L3JGB4"/>
<organism evidence="2 3">
    <name type="scientific">Tenacibaculum todarodis</name>
    <dbReference type="NCBI Taxonomy" id="1850252"/>
    <lineage>
        <taxon>Bacteria</taxon>
        <taxon>Pseudomonadati</taxon>
        <taxon>Bacteroidota</taxon>
        <taxon>Flavobacteriia</taxon>
        <taxon>Flavobacteriales</taxon>
        <taxon>Flavobacteriaceae</taxon>
        <taxon>Tenacibaculum</taxon>
    </lineage>
</organism>
<name>A0A1L3JGB4_9FLAO</name>
<keyword evidence="3" id="KW-1185">Reference proteome</keyword>